<dbReference type="InterPro" id="IPR036420">
    <property type="entry name" value="BRCT_dom_sf"/>
</dbReference>
<feature type="region of interest" description="Disordered" evidence="4">
    <location>
        <begin position="614"/>
        <end position="684"/>
    </location>
</feature>
<feature type="compositionally biased region" description="Polar residues" evidence="4">
    <location>
        <begin position="901"/>
        <end position="921"/>
    </location>
</feature>
<feature type="compositionally biased region" description="Polar residues" evidence="4">
    <location>
        <begin position="717"/>
        <end position="731"/>
    </location>
</feature>
<evidence type="ECO:0000313" key="7">
    <source>
        <dbReference type="Proteomes" id="UP000283895"/>
    </source>
</evidence>
<feature type="compositionally biased region" description="Low complexity" evidence="4">
    <location>
        <begin position="78"/>
        <end position="89"/>
    </location>
</feature>
<keyword evidence="2" id="KW-0227">DNA damage</keyword>
<feature type="region of interest" description="Disordered" evidence="4">
    <location>
        <begin position="41"/>
        <end position="305"/>
    </location>
</feature>
<dbReference type="InterPro" id="IPR047252">
    <property type="entry name" value="TP53BP1-like"/>
</dbReference>
<evidence type="ECO:0000313" key="6">
    <source>
        <dbReference type="EMBL" id="ROV89574.1"/>
    </source>
</evidence>
<name>A0A423VFA1_9PEZI</name>
<dbReference type="EMBL" id="LKEA01000069">
    <property type="protein sequence ID" value="ROV89574.1"/>
    <property type="molecule type" value="Genomic_DNA"/>
</dbReference>
<protein>
    <recommendedName>
        <fullName evidence="5">BRCT domain-containing protein</fullName>
    </recommendedName>
</protein>
<keyword evidence="7" id="KW-1185">Reference proteome</keyword>
<dbReference type="Gene3D" id="3.40.50.10190">
    <property type="entry name" value="BRCT domain"/>
    <property type="match status" value="1"/>
</dbReference>
<dbReference type="SUPFAM" id="SSF52113">
    <property type="entry name" value="BRCT domain"/>
    <property type="match status" value="1"/>
</dbReference>
<evidence type="ECO:0000256" key="2">
    <source>
        <dbReference type="ARBA" id="ARBA00022763"/>
    </source>
</evidence>
<dbReference type="STRING" id="356882.A0A423VFA1"/>
<feature type="compositionally biased region" description="Low complexity" evidence="4">
    <location>
        <begin position="127"/>
        <end position="140"/>
    </location>
</feature>
<dbReference type="PANTHER" id="PTHR15321">
    <property type="entry name" value="TUMOR SUPPRESSOR P53-BINDING PROTEIN 1"/>
    <property type="match status" value="1"/>
</dbReference>
<dbReference type="CDD" id="cd17745">
    <property type="entry name" value="BRCT_p53bp1_rpt1"/>
    <property type="match status" value="1"/>
</dbReference>
<feature type="region of interest" description="Disordered" evidence="4">
    <location>
        <begin position="697"/>
        <end position="755"/>
    </location>
</feature>
<accession>A0A423VFA1</accession>
<dbReference type="AlphaFoldDB" id="A0A423VFA1"/>
<feature type="compositionally biased region" description="Polar residues" evidence="4">
    <location>
        <begin position="254"/>
        <end position="265"/>
    </location>
</feature>
<proteinExistence type="predicted"/>
<comment type="subcellular location">
    <subcellularLocation>
        <location evidence="1">Nucleus</location>
    </subcellularLocation>
</comment>
<reference evidence="6 7" key="1">
    <citation type="submission" date="2015-09" db="EMBL/GenBank/DDBJ databases">
        <title>Host preference determinants of Valsa canker pathogens revealed by comparative genomics.</title>
        <authorList>
            <person name="Yin Z."/>
            <person name="Huang L."/>
        </authorList>
    </citation>
    <scope>NUCLEOTIDE SEQUENCE [LARGE SCALE GENOMIC DNA]</scope>
    <source>
        <strain evidence="6 7">03-1</strain>
    </source>
</reference>
<feature type="region of interest" description="Disordered" evidence="4">
    <location>
        <begin position="421"/>
        <end position="472"/>
    </location>
</feature>
<feature type="compositionally biased region" description="Polar residues" evidence="4">
    <location>
        <begin position="147"/>
        <end position="173"/>
    </location>
</feature>
<feature type="region of interest" description="Disordered" evidence="4">
    <location>
        <begin position="539"/>
        <end position="558"/>
    </location>
</feature>
<organism evidence="6 7">
    <name type="scientific">Cytospora schulzeri</name>
    <dbReference type="NCBI Taxonomy" id="448051"/>
    <lineage>
        <taxon>Eukaryota</taxon>
        <taxon>Fungi</taxon>
        <taxon>Dikarya</taxon>
        <taxon>Ascomycota</taxon>
        <taxon>Pezizomycotina</taxon>
        <taxon>Sordariomycetes</taxon>
        <taxon>Sordariomycetidae</taxon>
        <taxon>Diaporthales</taxon>
        <taxon>Cytosporaceae</taxon>
        <taxon>Cytospora</taxon>
    </lineage>
</organism>
<feature type="compositionally biased region" description="Polar residues" evidence="4">
    <location>
        <begin position="818"/>
        <end position="849"/>
    </location>
</feature>
<evidence type="ECO:0000256" key="1">
    <source>
        <dbReference type="ARBA" id="ARBA00004123"/>
    </source>
</evidence>
<gene>
    <name evidence="6" type="ORF">VMCG_09939</name>
</gene>
<feature type="compositionally biased region" description="Low complexity" evidence="4">
    <location>
        <begin position="796"/>
        <end position="817"/>
    </location>
</feature>
<evidence type="ECO:0000256" key="4">
    <source>
        <dbReference type="SAM" id="MobiDB-lite"/>
    </source>
</evidence>
<dbReference type="PROSITE" id="PS50172">
    <property type="entry name" value="BRCT"/>
    <property type="match status" value="1"/>
</dbReference>
<dbReference type="GO" id="GO:0045944">
    <property type="term" value="P:positive regulation of transcription by RNA polymerase II"/>
    <property type="evidence" value="ECO:0007669"/>
    <property type="project" value="TreeGrafter"/>
</dbReference>
<feature type="compositionally biased region" description="Basic and acidic residues" evidence="4">
    <location>
        <begin position="732"/>
        <end position="751"/>
    </location>
</feature>
<feature type="compositionally biased region" description="Polar residues" evidence="4">
    <location>
        <begin position="614"/>
        <end position="635"/>
    </location>
</feature>
<sequence>MGPKVLKGQTLIEAEKRALSGDVESQDSQFFLERYHQKYAPGLRSSSPSEPLPPEAVENQLHQYTRPTKVHQKFAGVTTSAQSSSNSTSKPNGRARTEAKVNPRRGRSVINNPTKVKGDTCSGDQQAAGAAGAIERSGGARTKAAPNASTSQNQRASSYQSPRHPSEQATLNEATKCPESALEPEADIDRKAIDGTYLRHNPHGPVGTVDPSLLISTSFDDDDGGNGRNPGPPTQVTASSTIRKKPQAGLSKMEISQSPTQSNDGRSYEQYLPRGDDLIPTEPPEELEPLSQHSEHASGIQDENRSLHEDDTGAVNFDNLNQYDTGTDFTAPDSIGTGIPSHGLPSQFTAYPETPAPHKNPFAGTKAHLLGSSQMFKQTQMSSACKAFSPTSSRPSPDNLQLQGLISPNVNISSPLKNFVGPSPFRGGLSSPQLPPPYETSPQQASYEQPVSDEDVADPTPLRPTRKLPTGLMESYTPMHRSQDRLEVSPHLDFDTDSDEDADYDGVERRRHLAMLKKMAAEKQLRSINIERQSATEDVVVPSTNRRKQKNRKTDPQRYVAQCEGRAGEETQDAVEDSQDAYVDPAAGHIDNEQAVIGDSQAGDPVVLPEHATHVSSNEGLVSDTLPNTARSPSVSPLPAEEDTAPNPRNGSKRTRQEDADAIPETSPARLRPLGEMLPHSSDEVLKPESFSNLLGSSFRDDSLDRGNRLNPLPTDIRSSASSQAQRPNTRSQRDTRGPEEATVSHDKSEDTLPDNAAHSETVEVAHAGQVINSSPPGPAPSTKSRLRSKRGHGQSTTSEGPSSSVSTLSVLTTTPEISNKTTPLTQESPANTDKSMPSSSNVPQTSPTVAKANRRGSTGTAPNIKPALTPRKSFRTSTRRSSRSFPRQASVSTDELARSPFSSAPRTFEQSAMLSRLSRTSLREAPGSRESSRGGGTGIFTGMAFAISFQPKLPGEKDSQYNSRLGLSNKIADKIKQAGGKVLTSGFDELFEVAAIKNAEVVSSTPPPDDEIKLTTAARNTGFTALIADGHSRKVKYMQALALGLPCIHERWITTCVENQKLVDWSDYLLCAGNSSFLGNAIRSRALPSYDVVSAKLNEVIKHRPRLLDGSRILLVLRRKDEGKKMAYVFLARVLGASLSRVYSMDEARTQLKASEAAGYPYNWVYVEDTMAAKADLFPAGSPSMALAGSKKRKRKSEADLAGPPLKRIRTLSNELVIQSLILGRLLEEDEWNG</sequence>
<dbReference type="InterPro" id="IPR047249">
    <property type="entry name" value="BRCT_p53bp1-like_rpt1"/>
</dbReference>
<dbReference type="GO" id="GO:0005634">
    <property type="term" value="C:nucleus"/>
    <property type="evidence" value="ECO:0007669"/>
    <property type="project" value="UniProtKB-SubCell"/>
</dbReference>
<dbReference type="OrthoDB" id="129353at2759"/>
<evidence type="ECO:0000256" key="3">
    <source>
        <dbReference type="ARBA" id="ARBA00023242"/>
    </source>
</evidence>
<dbReference type="InterPro" id="IPR001357">
    <property type="entry name" value="BRCT_dom"/>
</dbReference>
<comment type="caution">
    <text evidence="6">The sequence shown here is derived from an EMBL/GenBank/DDBJ whole genome shotgun (WGS) entry which is preliminary data.</text>
</comment>
<evidence type="ECO:0000259" key="5">
    <source>
        <dbReference type="PROSITE" id="PS50172"/>
    </source>
</evidence>
<feature type="region of interest" description="Disordered" evidence="4">
    <location>
        <begin position="769"/>
        <end position="937"/>
    </location>
</feature>
<feature type="compositionally biased region" description="Basic residues" evidence="4">
    <location>
        <begin position="873"/>
        <end position="883"/>
    </location>
</feature>
<feature type="compositionally biased region" description="Polar residues" evidence="4">
    <location>
        <begin position="440"/>
        <end position="449"/>
    </location>
</feature>
<dbReference type="GO" id="GO:0042393">
    <property type="term" value="F:histone binding"/>
    <property type="evidence" value="ECO:0007669"/>
    <property type="project" value="TreeGrafter"/>
</dbReference>
<dbReference type="GO" id="GO:0000077">
    <property type="term" value="P:DNA damage checkpoint signaling"/>
    <property type="evidence" value="ECO:0007669"/>
    <property type="project" value="TreeGrafter"/>
</dbReference>
<keyword evidence="3" id="KW-0539">Nucleus</keyword>
<feature type="domain" description="BRCT" evidence="5">
    <location>
        <begin position="971"/>
        <end position="1071"/>
    </location>
</feature>
<dbReference type="PANTHER" id="PTHR15321:SF3">
    <property type="entry name" value="TP53-BINDING PROTEIN 1"/>
    <property type="match status" value="1"/>
</dbReference>
<dbReference type="Proteomes" id="UP000283895">
    <property type="component" value="Unassembled WGS sequence"/>
</dbReference>
<feature type="compositionally biased region" description="Basic and acidic residues" evidence="4">
    <location>
        <begin position="699"/>
        <end position="708"/>
    </location>
</feature>